<proteinExistence type="predicted"/>
<protein>
    <recommendedName>
        <fullName evidence="1">DUF7587 domain-containing protein</fullName>
    </recommendedName>
</protein>
<reference evidence="2" key="2">
    <citation type="submission" date="2023-01" db="EMBL/GenBank/DDBJ databases">
        <authorList>
            <person name="Petersen C."/>
        </authorList>
    </citation>
    <scope>NUCLEOTIDE SEQUENCE</scope>
    <source>
        <strain evidence="2">IBT 12815</strain>
    </source>
</reference>
<feature type="domain" description="DUF7587" evidence="1">
    <location>
        <begin position="2"/>
        <end position="100"/>
    </location>
</feature>
<comment type="caution">
    <text evidence="2">The sequence shown here is derived from an EMBL/GenBank/DDBJ whole genome shotgun (WGS) entry which is preliminary data.</text>
</comment>
<accession>A0AAD6EAE5</accession>
<dbReference type="Proteomes" id="UP001213799">
    <property type="component" value="Unassembled WGS sequence"/>
</dbReference>
<dbReference type="RefSeq" id="XP_056754631.1">
    <property type="nucleotide sequence ID" value="XM_056894883.1"/>
</dbReference>
<evidence type="ECO:0000313" key="2">
    <source>
        <dbReference type="EMBL" id="KAJ5607206.1"/>
    </source>
</evidence>
<keyword evidence="3" id="KW-1185">Reference proteome</keyword>
<name>A0AAD6EAE5_9EURO</name>
<organism evidence="2 3">
    <name type="scientific">Penicillium hordei</name>
    <dbReference type="NCBI Taxonomy" id="40994"/>
    <lineage>
        <taxon>Eukaryota</taxon>
        <taxon>Fungi</taxon>
        <taxon>Dikarya</taxon>
        <taxon>Ascomycota</taxon>
        <taxon>Pezizomycotina</taxon>
        <taxon>Eurotiomycetes</taxon>
        <taxon>Eurotiomycetidae</taxon>
        <taxon>Eurotiales</taxon>
        <taxon>Aspergillaceae</taxon>
        <taxon>Penicillium</taxon>
    </lineage>
</organism>
<dbReference type="Pfam" id="PF24494">
    <property type="entry name" value="DUF7587"/>
    <property type="match status" value="1"/>
</dbReference>
<sequence>MIRRQRVPTALISVTICPIEALYRASERCYVLQQDPEDPAEIWIVIIFGLDDANTTLHHARELAQQLMDSKDSNAFKYEYLFEREIPTSYLQHNVSLKELIKRGLTDGMFLNIEGSFPSTLEEFRNVVMSAILSDAYGAGRWLGGARAFGAGHLFSWKFRRIDRYRQYIDVYWVNDEGDLEFDYGLEFGSI</sequence>
<dbReference type="AlphaFoldDB" id="A0AAD6EAE5"/>
<evidence type="ECO:0000259" key="1">
    <source>
        <dbReference type="Pfam" id="PF24494"/>
    </source>
</evidence>
<dbReference type="EMBL" id="JAQJAE010000002">
    <property type="protein sequence ID" value="KAJ5607206.1"/>
    <property type="molecule type" value="Genomic_DNA"/>
</dbReference>
<evidence type="ECO:0000313" key="3">
    <source>
        <dbReference type="Proteomes" id="UP001213799"/>
    </source>
</evidence>
<gene>
    <name evidence="2" type="ORF">N7537_003825</name>
</gene>
<reference evidence="2" key="1">
    <citation type="journal article" date="2023" name="IMA Fungus">
        <title>Comparative genomic study of the Penicillium genus elucidates a diverse pangenome and 15 lateral gene transfer events.</title>
        <authorList>
            <person name="Petersen C."/>
            <person name="Sorensen T."/>
            <person name="Nielsen M.R."/>
            <person name="Sondergaard T.E."/>
            <person name="Sorensen J.L."/>
            <person name="Fitzpatrick D.A."/>
            <person name="Frisvad J.C."/>
            <person name="Nielsen K.L."/>
        </authorList>
    </citation>
    <scope>NUCLEOTIDE SEQUENCE</scope>
    <source>
        <strain evidence="2">IBT 12815</strain>
    </source>
</reference>
<dbReference type="GeneID" id="81585125"/>
<dbReference type="InterPro" id="IPR056009">
    <property type="entry name" value="DUF7587"/>
</dbReference>